<dbReference type="Proteomes" id="UP000276133">
    <property type="component" value="Unassembled WGS sequence"/>
</dbReference>
<dbReference type="AlphaFoldDB" id="A0A3M7SYB8"/>
<dbReference type="EMBL" id="REGN01000603">
    <property type="protein sequence ID" value="RNA40717.1"/>
    <property type="molecule type" value="Genomic_DNA"/>
</dbReference>
<accession>A0A3M7SYB8</accession>
<proteinExistence type="predicted"/>
<evidence type="ECO:0000313" key="2">
    <source>
        <dbReference type="Proteomes" id="UP000276133"/>
    </source>
</evidence>
<reference evidence="1 2" key="1">
    <citation type="journal article" date="2018" name="Sci. Rep.">
        <title>Genomic signatures of local adaptation to the degree of environmental predictability in rotifers.</title>
        <authorList>
            <person name="Franch-Gras L."/>
            <person name="Hahn C."/>
            <person name="Garcia-Roger E.M."/>
            <person name="Carmona M.J."/>
            <person name="Serra M."/>
            <person name="Gomez A."/>
        </authorList>
    </citation>
    <scope>NUCLEOTIDE SEQUENCE [LARGE SCALE GENOMIC DNA]</scope>
    <source>
        <strain evidence="1">HYR1</strain>
    </source>
</reference>
<evidence type="ECO:0000313" key="1">
    <source>
        <dbReference type="EMBL" id="RNA40717.1"/>
    </source>
</evidence>
<protein>
    <submittedName>
        <fullName evidence="1">Uncharacterized protein</fullName>
    </submittedName>
</protein>
<sequence length="301" mass="31568">MSMATEFCPIELGDMLDEAGRPDCIGSLVGLGCGGGGAGLAAGDTDRCLTLGSGMLTGGGSSSLSDLIMTPPSIEPIQLSVGDWRFGDGDGRGACGVVLGLGVGRGDCRFSCNSFIVSEVVRPLAVCSSPMLASSFSIMLSIRLFTLPTGSLLSSDCCCCCDCWSILLVVFWLWLSLRESSASDSISISCLALAWGDEATLEQLDSSDWLLALARSILAAALFSLDDMGNWSLNFCTSISSTGLSFILTIMVSTQRPSVYFLSASNSAGWVCWVCGAGDRPVVILDKLVCSCRLIRSFKTL</sequence>
<gene>
    <name evidence="1" type="ORF">BpHYR1_004191</name>
</gene>
<name>A0A3M7SYB8_BRAPC</name>
<keyword evidence="2" id="KW-1185">Reference proteome</keyword>
<organism evidence="1 2">
    <name type="scientific">Brachionus plicatilis</name>
    <name type="common">Marine rotifer</name>
    <name type="synonym">Brachionus muelleri</name>
    <dbReference type="NCBI Taxonomy" id="10195"/>
    <lineage>
        <taxon>Eukaryota</taxon>
        <taxon>Metazoa</taxon>
        <taxon>Spiralia</taxon>
        <taxon>Gnathifera</taxon>
        <taxon>Rotifera</taxon>
        <taxon>Eurotatoria</taxon>
        <taxon>Monogononta</taxon>
        <taxon>Pseudotrocha</taxon>
        <taxon>Ploima</taxon>
        <taxon>Brachionidae</taxon>
        <taxon>Brachionus</taxon>
    </lineage>
</organism>
<comment type="caution">
    <text evidence="1">The sequence shown here is derived from an EMBL/GenBank/DDBJ whole genome shotgun (WGS) entry which is preliminary data.</text>
</comment>